<accession>A0A3E0DS66</accession>
<feature type="domain" description="VWFA" evidence="3">
    <location>
        <begin position="27"/>
        <end position="215"/>
    </location>
</feature>
<keyword evidence="1" id="KW-0472">Membrane</keyword>
<gene>
    <name evidence="4" type="ORF">DFP81_102403</name>
</gene>
<dbReference type="Pfam" id="PF00092">
    <property type="entry name" value="VWA"/>
    <property type="match status" value="1"/>
</dbReference>
<reference evidence="4 5" key="1">
    <citation type="submission" date="2018-08" db="EMBL/GenBank/DDBJ databases">
        <title>Genomic Encyclopedia of Type Strains, Phase III (KMG-III): the genomes of soil and plant-associated and newly described type strains.</title>
        <authorList>
            <person name="Whitman W."/>
        </authorList>
    </citation>
    <scope>NUCLEOTIDE SEQUENCE [LARGE SCALE GENOMIC DNA]</scope>
    <source>
        <strain evidence="4 5">CECT 7375</strain>
    </source>
</reference>
<dbReference type="CDD" id="cd00198">
    <property type="entry name" value="vWFA"/>
    <property type="match status" value="1"/>
</dbReference>
<dbReference type="OrthoDB" id="798937at2"/>
<sequence length="618" mass="68061">MKQLKISAVLCFVFLSLWSSFGQADTQFRIIIDASGSMQSNDPDHITSEALRLIADLSPENTASLGVWLFGEQARVLFPETVLNGASKAQLASHVNQYVRQDLKTDLESILKLLLAAPDTPDLAPGYRRDWILVTDGMVDISRDQQVNDASRQRIWGQITQQLEAKGIHLHTISLTGYTDKALLDHLSYRTNATHTDLAVPDDLLDTFEQIYSQAAPAAELPLTEAGFKVDPSINEMTIEVLHEVGQLPKLVQPNGEVLPLLSRPGLYVADAPHYTLFTVTNPAIGQWRLENADIQRSHVRIVSSWLANATKIPEWVFTKQGIDSSVALFQHEKALTDASILANTKVTQRLFRVAGGQQEPLLTWDMTRTGDVFKSHINGLEKPGIYQLISTVHSDFADRSVRQYIRVQPAVSFYVNNEGANLVTFFASATNAVLDTAKSSMTLKLLYGDGTQQIETMPFIDEGYWEKIVPLGADSFAKASATLNGVTLSGNKVQYTTPVWSIERQGSRDVSIQLGDLTPSQVREEFDASVASNQQVAALQVSPSVEVVNDGNQQTEPEPTSQVPPAAQTNVVAQVTKEVQAVTQASWFIYALIALVALVLIILVFIFSRPAKEKGRH</sequence>
<keyword evidence="5" id="KW-1185">Reference proteome</keyword>
<evidence type="ECO:0000313" key="5">
    <source>
        <dbReference type="Proteomes" id="UP000256542"/>
    </source>
</evidence>
<dbReference type="InterPro" id="IPR002035">
    <property type="entry name" value="VWF_A"/>
</dbReference>
<evidence type="ECO:0000259" key="3">
    <source>
        <dbReference type="PROSITE" id="PS50234"/>
    </source>
</evidence>
<dbReference type="Proteomes" id="UP000256542">
    <property type="component" value="Unassembled WGS sequence"/>
</dbReference>
<keyword evidence="1" id="KW-1133">Transmembrane helix</keyword>
<evidence type="ECO:0000256" key="2">
    <source>
        <dbReference type="SAM" id="SignalP"/>
    </source>
</evidence>
<dbReference type="RefSeq" id="WP_115896634.1">
    <property type="nucleotide sequence ID" value="NZ_QUNG01000002.1"/>
</dbReference>
<feature type="transmembrane region" description="Helical" evidence="1">
    <location>
        <begin position="588"/>
        <end position="608"/>
    </location>
</feature>
<dbReference type="Gene3D" id="3.40.50.410">
    <property type="entry name" value="von Willebrand factor, type A domain"/>
    <property type="match status" value="1"/>
</dbReference>
<dbReference type="InterPro" id="IPR036465">
    <property type="entry name" value="vWFA_dom_sf"/>
</dbReference>
<evidence type="ECO:0000256" key="1">
    <source>
        <dbReference type="SAM" id="Phobius"/>
    </source>
</evidence>
<name>A0A3E0DS66_9GAMM</name>
<evidence type="ECO:0000313" key="4">
    <source>
        <dbReference type="EMBL" id="REG85864.1"/>
    </source>
</evidence>
<feature type="signal peptide" evidence="2">
    <location>
        <begin position="1"/>
        <end position="24"/>
    </location>
</feature>
<dbReference type="EMBL" id="QUNG01000002">
    <property type="protein sequence ID" value="REG85864.1"/>
    <property type="molecule type" value="Genomic_DNA"/>
</dbReference>
<dbReference type="SUPFAM" id="SSF53300">
    <property type="entry name" value="vWA-like"/>
    <property type="match status" value="1"/>
</dbReference>
<feature type="chain" id="PRO_5017584109" evidence="2">
    <location>
        <begin position="25"/>
        <end position="618"/>
    </location>
</feature>
<keyword evidence="2" id="KW-0732">Signal</keyword>
<organism evidence="4 5">
    <name type="scientific">Marinomonas pollencensis</name>
    <dbReference type="NCBI Taxonomy" id="491954"/>
    <lineage>
        <taxon>Bacteria</taxon>
        <taxon>Pseudomonadati</taxon>
        <taxon>Pseudomonadota</taxon>
        <taxon>Gammaproteobacteria</taxon>
        <taxon>Oceanospirillales</taxon>
        <taxon>Oceanospirillaceae</taxon>
        <taxon>Marinomonas</taxon>
    </lineage>
</organism>
<proteinExistence type="predicted"/>
<dbReference type="AlphaFoldDB" id="A0A3E0DS66"/>
<comment type="caution">
    <text evidence="4">The sequence shown here is derived from an EMBL/GenBank/DDBJ whole genome shotgun (WGS) entry which is preliminary data.</text>
</comment>
<protein>
    <submittedName>
        <fullName evidence="4">von Willebrand factor type A domain-containing protein</fullName>
    </submittedName>
</protein>
<keyword evidence="1" id="KW-0812">Transmembrane</keyword>
<dbReference type="PROSITE" id="PS50234">
    <property type="entry name" value="VWFA"/>
    <property type="match status" value="1"/>
</dbReference>